<reference evidence="1 2" key="1">
    <citation type="submission" date="2019-08" db="EMBL/GenBank/DDBJ databases">
        <title>Bacillus genomes from the desert of Cuatro Cienegas, Coahuila.</title>
        <authorList>
            <person name="Olmedo-Alvarez G."/>
        </authorList>
    </citation>
    <scope>NUCLEOTIDE SEQUENCE [LARGE SCALE GENOMIC DNA]</scope>
    <source>
        <strain evidence="1 2">CH34_1T</strain>
    </source>
</reference>
<dbReference type="AlphaFoldDB" id="A0A5D4NVI5"/>
<dbReference type="Proteomes" id="UP000322267">
    <property type="component" value="Unassembled WGS sequence"/>
</dbReference>
<gene>
    <name evidence="1" type="ORF">FZC78_08920</name>
</gene>
<organism evidence="1 2">
    <name type="scientific">Rossellomorea vietnamensis</name>
    <dbReference type="NCBI Taxonomy" id="218284"/>
    <lineage>
        <taxon>Bacteria</taxon>
        <taxon>Bacillati</taxon>
        <taxon>Bacillota</taxon>
        <taxon>Bacilli</taxon>
        <taxon>Bacillales</taxon>
        <taxon>Bacillaceae</taxon>
        <taxon>Rossellomorea</taxon>
    </lineage>
</organism>
<name>A0A5D4NVI5_9BACI</name>
<sequence length="76" mass="8654">MHILTLVEHVIKGILVSQGTGFQENKTVERRVMDSSCQQGYEKSGKKAKQLKSVWPERTIVRLFSHILLLSDIPGY</sequence>
<comment type="caution">
    <text evidence="1">The sequence shown here is derived from an EMBL/GenBank/DDBJ whole genome shotgun (WGS) entry which is preliminary data.</text>
</comment>
<evidence type="ECO:0000313" key="2">
    <source>
        <dbReference type="Proteomes" id="UP000322267"/>
    </source>
</evidence>
<accession>A0A5D4NVI5</accession>
<dbReference type="RefSeq" id="WP_148939343.1">
    <property type="nucleotide sequence ID" value="NZ_VTEI01000003.1"/>
</dbReference>
<protein>
    <submittedName>
        <fullName evidence="1">Uncharacterized protein</fullName>
    </submittedName>
</protein>
<evidence type="ECO:0000313" key="1">
    <source>
        <dbReference type="EMBL" id="TYS17950.1"/>
    </source>
</evidence>
<dbReference type="EMBL" id="VTEI01000003">
    <property type="protein sequence ID" value="TYS17950.1"/>
    <property type="molecule type" value="Genomic_DNA"/>
</dbReference>
<proteinExistence type="predicted"/>